<feature type="chain" id="PRO_5002336216" evidence="2">
    <location>
        <begin position="21"/>
        <end position="224"/>
    </location>
</feature>
<organism evidence="4 5">
    <name type="scientific">Dictyocaulus viviparus</name>
    <name type="common">Bovine lungworm</name>
    <dbReference type="NCBI Taxonomy" id="29172"/>
    <lineage>
        <taxon>Eukaryota</taxon>
        <taxon>Metazoa</taxon>
        <taxon>Ecdysozoa</taxon>
        <taxon>Nematoda</taxon>
        <taxon>Chromadorea</taxon>
        <taxon>Rhabditida</taxon>
        <taxon>Rhabditina</taxon>
        <taxon>Rhabditomorpha</taxon>
        <taxon>Strongyloidea</taxon>
        <taxon>Metastrongylidae</taxon>
        <taxon>Dictyocaulus</taxon>
    </lineage>
</organism>
<sequence>MLPCFVIMELSLLVQITVHCDLLTSTSLQYHCIKFSDQYKYADALGLFSPSSDTGEYNEKVTMGLTSLLSMTVLLLMISENLPKTNEGLPILGSWRNDQKVPKSLMALARFQIFHRRIYRSDSYSDQYEVDDFCQPNGRPREKFVDFPRLQSSLARCEISTPTRSFENTMRLILANLQKKAAQKRLRIKWIRVCERLDSILLIFFLTVNSWFFTFILIVGYLAH</sequence>
<keyword evidence="2" id="KW-0732">Signal</keyword>
<dbReference type="SUPFAM" id="SSF90112">
    <property type="entry name" value="Neurotransmitter-gated ion-channel transmembrane pore"/>
    <property type="match status" value="1"/>
</dbReference>
<proteinExistence type="predicted"/>
<evidence type="ECO:0000256" key="2">
    <source>
        <dbReference type="SAM" id="SignalP"/>
    </source>
</evidence>
<name>A0A0D8XZQ7_DICVI</name>
<accession>A0A0D8XZQ7</accession>
<dbReference type="InterPro" id="IPR006029">
    <property type="entry name" value="Neurotrans-gated_channel_TM"/>
</dbReference>
<dbReference type="AlphaFoldDB" id="A0A0D8XZQ7"/>
<protein>
    <submittedName>
        <fullName evidence="4">Neurotransmitter-gated ion-channel transmembrane region</fullName>
    </submittedName>
</protein>
<feature type="domain" description="Neurotransmitter-gated ion-channel transmembrane" evidence="3">
    <location>
        <begin position="59"/>
        <end position="94"/>
    </location>
</feature>
<keyword evidence="1" id="KW-0472">Membrane</keyword>
<keyword evidence="1 4" id="KW-0812">Transmembrane</keyword>
<evidence type="ECO:0000259" key="3">
    <source>
        <dbReference type="Pfam" id="PF02932"/>
    </source>
</evidence>
<dbReference type="Gene3D" id="1.20.58.390">
    <property type="entry name" value="Neurotransmitter-gated ion-channel transmembrane domain"/>
    <property type="match status" value="1"/>
</dbReference>
<dbReference type="InterPro" id="IPR036719">
    <property type="entry name" value="Neuro-gated_channel_TM_sf"/>
</dbReference>
<evidence type="ECO:0000313" key="4">
    <source>
        <dbReference type="EMBL" id="KJH49955.1"/>
    </source>
</evidence>
<dbReference type="OrthoDB" id="5859671at2759"/>
<dbReference type="GO" id="GO:0016020">
    <property type="term" value="C:membrane"/>
    <property type="evidence" value="ECO:0007669"/>
    <property type="project" value="InterPro"/>
</dbReference>
<feature type="signal peptide" evidence="2">
    <location>
        <begin position="1"/>
        <end position="20"/>
    </location>
</feature>
<dbReference type="Pfam" id="PF02932">
    <property type="entry name" value="Neur_chan_memb"/>
    <property type="match status" value="1"/>
</dbReference>
<gene>
    <name evidence="4" type="ORF">DICVIV_03902</name>
</gene>
<dbReference type="EMBL" id="KN716219">
    <property type="protein sequence ID" value="KJH49955.1"/>
    <property type="molecule type" value="Genomic_DNA"/>
</dbReference>
<dbReference type="GO" id="GO:0006811">
    <property type="term" value="P:monoatomic ion transport"/>
    <property type="evidence" value="ECO:0007669"/>
    <property type="project" value="InterPro"/>
</dbReference>
<reference evidence="5" key="2">
    <citation type="journal article" date="2016" name="Sci. Rep.">
        <title>Dictyocaulus viviparus genome, variome and transcriptome elucidate lungworm biology and support future intervention.</title>
        <authorList>
            <person name="McNulty S.N."/>
            <person name="Strube C."/>
            <person name="Rosa B.A."/>
            <person name="Martin J.C."/>
            <person name="Tyagi R."/>
            <person name="Choi Y.J."/>
            <person name="Wang Q."/>
            <person name="Hallsworth Pepin K."/>
            <person name="Zhang X."/>
            <person name="Ozersky P."/>
            <person name="Wilson R.K."/>
            <person name="Sternberg P.W."/>
            <person name="Gasser R.B."/>
            <person name="Mitreva M."/>
        </authorList>
    </citation>
    <scope>NUCLEOTIDE SEQUENCE [LARGE SCALE GENOMIC DNA]</scope>
    <source>
        <strain evidence="5">HannoverDv2000</strain>
    </source>
</reference>
<dbReference type="Proteomes" id="UP000053766">
    <property type="component" value="Unassembled WGS sequence"/>
</dbReference>
<evidence type="ECO:0000256" key="1">
    <source>
        <dbReference type="SAM" id="Phobius"/>
    </source>
</evidence>
<evidence type="ECO:0000313" key="5">
    <source>
        <dbReference type="Proteomes" id="UP000053766"/>
    </source>
</evidence>
<keyword evidence="1" id="KW-1133">Transmembrane helix</keyword>
<feature type="transmembrane region" description="Helical" evidence="1">
    <location>
        <begin position="200"/>
        <end position="223"/>
    </location>
</feature>
<dbReference type="InterPro" id="IPR038050">
    <property type="entry name" value="Neuro_actylchol_rec"/>
</dbReference>
<reference evidence="4 5" key="1">
    <citation type="submission" date="2013-11" db="EMBL/GenBank/DDBJ databases">
        <title>Draft genome of the bovine lungworm Dictyocaulus viviparus.</title>
        <authorList>
            <person name="Mitreva M."/>
        </authorList>
    </citation>
    <scope>NUCLEOTIDE SEQUENCE [LARGE SCALE GENOMIC DNA]</scope>
    <source>
        <strain evidence="4 5">HannoverDv2000</strain>
    </source>
</reference>
<keyword evidence="5" id="KW-1185">Reference proteome</keyword>
<dbReference type="STRING" id="29172.A0A0D8XZQ7"/>